<dbReference type="OrthoDB" id="276151at2759"/>
<name>A0A371DKV7_9APHY</name>
<organism evidence="2 3">
    <name type="scientific">Lentinus brumalis</name>
    <dbReference type="NCBI Taxonomy" id="2498619"/>
    <lineage>
        <taxon>Eukaryota</taxon>
        <taxon>Fungi</taxon>
        <taxon>Dikarya</taxon>
        <taxon>Basidiomycota</taxon>
        <taxon>Agaricomycotina</taxon>
        <taxon>Agaricomycetes</taxon>
        <taxon>Polyporales</taxon>
        <taxon>Polyporaceae</taxon>
        <taxon>Lentinus</taxon>
    </lineage>
</organism>
<dbReference type="Gene3D" id="1.25.40.10">
    <property type="entry name" value="Tetratricopeptide repeat domain"/>
    <property type="match status" value="1"/>
</dbReference>
<accession>A0A371DKV7</accession>
<feature type="region of interest" description="Disordered" evidence="1">
    <location>
        <begin position="532"/>
        <end position="571"/>
    </location>
</feature>
<proteinExistence type="predicted"/>
<sequence length="707" mass="80750">MGHVAKIRARHWEGGGFCSPSACSASWVLYLLIRMAHRCVRKFRLASTSTLPHVRHVHVTPSCRAALAVPIAEFSTASSSSSSHSDENPLDVIRRRKVEDFKGLLSLQTPNHNRVWGSYLELLEFFGSAKVPLEIHQSVLRKCAPPAVHVRAVFARRMAEGQRYTEDELFESRFQRVIRNIRAAGDTPTLEDYHCVLEMFAAVGNYKGSMMVLREIGRVGLVKEPRTYALCLQALCHRLTLPVWHLYRPPLVAEVTEHCLDILNEMSTNGVQYASYNVDLAFRILKETMNMEGFTTLLRHAYGVDLAYPDRSPLEYWGQMRGASSSTESQASLPMQIPKPLPFNLAAFNTALDYLGRAGDVSKLVQTFEVITTPLNASASNSAFDEEDDDDFGVSNPQVAPYKPPHVEPNTTSYRLLLKWISKAGHPVFARHYLLCALEQEREQGRQLREWARSRSPEDIPSPRLSVTRSLFLSVFWHANRHKNLELLRWIHVKVKRVIRWKQFDILFYETIRGRWIESGVYRPVRDVEDDLSSDQGEDLPAASSTSQFSSFFSPSSSLRQPSSTQASDASSPFAVDLDAPLIPPPKEPKKLDIDRHLHLLRRDLAELQEFEQHVDDIFGRDMQRVKERLGRRVWVGKDIFLRDVGQRTDVPKEVWRDIVTFRTQAEIEAKREEERRAKALERQASLPAPSVPFDEREEPPHKIRES</sequence>
<evidence type="ECO:0000313" key="3">
    <source>
        <dbReference type="Proteomes" id="UP000256964"/>
    </source>
</evidence>
<protein>
    <submittedName>
        <fullName evidence="2">Uncharacterized protein</fullName>
    </submittedName>
</protein>
<feature type="compositionally biased region" description="Low complexity" evidence="1">
    <location>
        <begin position="540"/>
        <end position="568"/>
    </location>
</feature>
<dbReference type="AlphaFoldDB" id="A0A371DKV7"/>
<dbReference type="Proteomes" id="UP000256964">
    <property type="component" value="Unassembled WGS sequence"/>
</dbReference>
<dbReference type="InterPro" id="IPR011990">
    <property type="entry name" value="TPR-like_helical_dom_sf"/>
</dbReference>
<dbReference type="STRING" id="139420.A0A371DKV7"/>
<evidence type="ECO:0000313" key="2">
    <source>
        <dbReference type="EMBL" id="RDX53156.1"/>
    </source>
</evidence>
<reference evidence="2 3" key="1">
    <citation type="journal article" date="2018" name="Biotechnol. Biofuels">
        <title>Integrative visual omics of the white-rot fungus Polyporus brumalis exposes the biotechnological potential of its oxidative enzymes for delignifying raw plant biomass.</title>
        <authorList>
            <person name="Miyauchi S."/>
            <person name="Rancon A."/>
            <person name="Drula E."/>
            <person name="Hage H."/>
            <person name="Chaduli D."/>
            <person name="Favel A."/>
            <person name="Grisel S."/>
            <person name="Henrissat B."/>
            <person name="Herpoel-Gimbert I."/>
            <person name="Ruiz-Duenas F.J."/>
            <person name="Chevret D."/>
            <person name="Hainaut M."/>
            <person name="Lin J."/>
            <person name="Wang M."/>
            <person name="Pangilinan J."/>
            <person name="Lipzen A."/>
            <person name="Lesage-Meessen L."/>
            <person name="Navarro D."/>
            <person name="Riley R."/>
            <person name="Grigoriev I.V."/>
            <person name="Zhou S."/>
            <person name="Raouche S."/>
            <person name="Rosso M.N."/>
        </authorList>
    </citation>
    <scope>NUCLEOTIDE SEQUENCE [LARGE SCALE GENOMIC DNA]</scope>
    <source>
        <strain evidence="2 3">BRFM 1820</strain>
    </source>
</reference>
<feature type="region of interest" description="Disordered" evidence="1">
    <location>
        <begin position="674"/>
        <end position="707"/>
    </location>
</feature>
<gene>
    <name evidence="2" type="ORF">OH76DRAFT_77203</name>
</gene>
<evidence type="ECO:0000256" key="1">
    <source>
        <dbReference type="SAM" id="MobiDB-lite"/>
    </source>
</evidence>
<dbReference type="EMBL" id="KZ857388">
    <property type="protein sequence ID" value="RDX53156.1"/>
    <property type="molecule type" value="Genomic_DNA"/>
</dbReference>
<keyword evidence="3" id="KW-1185">Reference proteome</keyword>